<evidence type="ECO:0000256" key="4">
    <source>
        <dbReference type="ARBA" id="ARBA00023125"/>
    </source>
</evidence>
<dbReference type="SUPFAM" id="SSF88659">
    <property type="entry name" value="Sigma3 and sigma4 domains of RNA polymerase sigma factors"/>
    <property type="match status" value="1"/>
</dbReference>
<dbReference type="GO" id="GO:0003677">
    <property type="term" value="F:DNA binding"/>
    <property type="evidence" value="ECO:0007669"/>
    <property type="project" value="UniProtKB-KW"/>
</dbReference>
<dbReference type="Proteomes" id="UP000242705">
    <property type="component" value="Unassembled WGS sequence"/>
</dbReference>
<protein>
    <recommendedName>
        <fullName evidence="11">RNA polymerase sigma factor SigS</fullName>
    </recommendedName>
</protein>
<dbReference type="EMBL" id="PXYX01000028">
    <property type="protein sequence ID" value="PSR25572.1"/>
    <property type="molecule type" value="Genomic_DNA"/>
</dbReference>
<dbReference type="PANTHER" id="PTHR43133:SF8">
    <property type="entry name" value="RNA POLYMERASE SIGMA FACTOR HI_1459-RELATED"/>
    <property type="match status" value="1"/>
</dbReference>
<evidence type="ECO:0000259" key="7">
    <source>
        <dbReference type="Pfam" id="PF04542"/>
    </source>
</evidence>
<evidence type="ECO:0000256" key="2">
    <source>
        <dbReference type="ARBA" id="ARBA00023015"/>
    </source>
</evidence>
<dbReference type="AlphaFoldDB" id="A0A2T2WTP2"/>
<dbReference type="InterPro" id="IPR039425">
    <property type="entry name" value="RNA_pol_sigma-70-like"/>
</dbReference>
<feature type="domain" description="RNA polymerase sigma-70 region 2" evidence="7">
    <location>
        <begin position="76"/>
        <end position="140"/>
    </location>
</feature>
<feature type="domain" description="RNA polymerase sigma factor 70 region 4 type 2" evidence="8">
    <location>
        <begin position="212"/>
        <end position="243"/>
    </location>
</feature>
<evidence type="ECO:0000256" key="5">
    <source>
        <dbReference type="ARBA" id="ARBA00023163"/>
    </source>
</evidence>
<keyword evidence="5" id="KW-0804">Transcription</keyword>
<reference evidence="9 10" key="1">
    <citation type="journal article" date="2014" name="BMC Genomics">
        <title>Comparison of environmental and isolate Sulfobacillus genomes reveals diverse carbon, sulfur, nitrogen, and hydrogen metabolisms.</title>
        <authorList>
            <person name="Justice N.B."/>
            <person name="Norman A."/>
            <person name="Brown C.T."/>
            <person name="Singh A."/>
            <person name="Thomas B.C."/>
            <person name="Banfield J.F."/>
        </authorList>
    </citation>
    <scope>NUCLEOTIDE SEQUENCE [LARGE SCALE GENOMIC DNA]</scope>
    <source>
        <strain evidence="9">AMDSBA5</strain>
    </source>
</reference>
<dbReference type="InterPro" id="IPR013325">
    <property type="entry name" value="RNA_pol_sigma_r2"/>
</dbReference>
<dbReference type="InterPro" id="IPR014284">
    <property type="entry name" value="RNA_pol_sigma-70_dom"/>
</dbReference>
<evidence type="ECO:0008006" key="11">
    <source>
        <dbReference type="Google" id="ProtNLM"/>
    </source>
</evidence>
<dbReference type="InterPro" id="IPR013249">
    <property type="entry name" value="RNA_pol_sigma70_r4_t2"/>
</dbReference>
<dbReference type="GO" id="GO:0016987">
    <property type="term" value="F:sigma factor activity"/>
    <property type="evidence" value="ECO:0007669"/>
    <property type="project" value="UniProtKB-KW"/>
</dbReference>
<keyword evidence="4" id="KW-0238">DNA-binding</keyword>
<dbReference type="SUPFAM" id="SSF88946">
    <property type="entry name" value="Sigma2 domain of RNA polymerase sigma factors"/>
    <property type="match status" value="1"/>
</dbReference>
<dbReference type="Gene3D" id="1.10.10.10">
    <property type="entry name" value="Winged helix-like DNA-binding domain superfamily/Winged helix DNA-binding domain"/>
    <property type="match status" value="1"/>
</dbReference>
<dbReference type="InterPro" id="IPR013324">
    <property type="entry name" value="RNA_pol_sigma_r3/r4-like"/>
</dbReference>
<keyword evidence="2" id="KW-0805">Transcription regulation</keyword>
<dbReference type="InterPro" id="IPR036388">
    <property type="entry name" value="WH-like_DNA-bd_sf"/>
</dbReference>
<accession>A0A2T2WTP2</accession>
<keyword evidence="3" id="KW-0731">Sigma factor</keyword>
<comment type="caution">
    <text evidence="9">The sequence shown here is derived from an EMBL/GenBank/DDBJ whole genome shotgun (WGS) entry which is preliminary data.</text>
</comment>
<dbReference type="NCBIfam" id="TIGR02937">
    <property type="entry name" value="sigma70-ECF"/>
    <property type="match status" value="1"/>
</dbReference>
<sequence>MLQANIVRTEEDDMNNNLDRRHARVSSQSRTPWRSDDPPQQATEDPDEATWHQWIARAQAGDEAVWEQIFAATDALVRRMLRAYYWPGLDSDEDDGEQIARTGVWQAVMQYQPTRQVPVRAWLRWVIRRRLADAVRQATRYKQVFYRHALRLDSPWGTGAETKSPNVTGHQRLPADALADPLQWVERIEQRNHLYAGLEALTAWEWQVLWDVADGLSYSEIARIRGRHPKAVDNALQRARRKLQQHWMPEKE</sequence>
<evidence type="ECO:0000256" key="6">
    <source>
        <dbReference type="SAM" id="MobiDB-lite"/>
    </source>
</evidence>
<evidence type="ECO:0000313" key="10">
    <source>
        <dbReference type="Proteomes" id="UP000242705"/>
    </source>
</evidence>
<dbReference type="Pfam" id="PF04542">
    <property type="entry name" value="Sigma70_r2"/>
    <property type="match status" value="1"/>
</dbReference>
<evidence type="ECO:0000256" key="3">
    <source>
        <dbReference type="ARBA" id="ARBA00023082"/>
    </source>
</evidence>
<comment type="similarity">
    <text evidence="1">Belongs to the sigma-70 factor family. ECF subfamily.</text>
</comment>
<evidence type="ECO:0000259" key="8">
    <source>
        <dbReference type="Pfam" id="PF08281"/>
    </source>
</evidence>
<gene>
    <name evidence="9" type="ORF">C7B47_11835</name>
</gene>
<dbReference type="Pfam" id="PF08281">
    <property type="entry name" value="Sigma70_r4_2"/>
    <property type="match status" value="1"/>
</dbReference>
<evidence type="ECO:0000256" key="1">
    <source>
        <dbReference type="ARBA" id="ARBA00010641"/>
    </source>
</evidence>
<evidence type="ECO:0000313" key="9">
    <source>
        <dbReference type="EMBL" id="PSR25572.1"/>
    </source>
</evidence>
<organism evidence="9 10">
    <name type="scientific">Sulfobacillus thermosulfidooxidans</name>
    <dbReference type="NCBI Taxonomy" id="28034"/>
    <lineage>
        <taxon>Bacteria</taxon>
        <taxon>Bacillati</taxon>
        <taxon>Bacillota</taxon>
        <taxon>Clostridia</taxon>
        <taxon>Eubacteriales</taxon>
        <taxon>Clostridiales Family XVII. Incertae Sedis</taxon>
        <taxon>Sulfobacillus</taxon>
    </lineage>
</organism>
<feature type="compositionally biased region" description="Polar residues" evidence="6">
    <location>
        <begin position="25"/>
        <end position="43"/>
    </location>
</feature>
<dbReference type="InterPro" id="IPR007627">
    <property type="entry name" value="RNA_pol_sigma70_r2"/>
</dbReference>
<feature type="region of interest" description="Disordered" evidence="6">
    <location>
        <begin position="1"/>
        <end position="48"/>
    </location>
</feature>
<name>A0A2T2WTP2_SULTH</name>
<dbReference type="GO" id="GO:0006352">
    <property type="term" value="P:DNA-templated transcription initiation"/>
    <property type="evidence" value="ECO:0007669"/>
    <property type="project" value="InterPro"/>
</dbReference>
<dbReference type="PANTHER" id="PTHR43133">
    <property type="entry name" value="RNA POLYMERASE ECF-TYPE SIGMA FACTO"/>
    <property type="match status" value="1"/>
</dbReference>
<dbReference type="Gene3D" id="1.10.1740.10">
    <property type="match status" value="1"/>
</dbReference>
<proteinExistence type="inferred from homology"/>